<name>A0A414PM45_FUSMR</name>
<gene>
    <name evidence="1" type="ORF">DW663_12880</name>
</gene>
<dbReference type="Gene3D" id="3.30.1380.10">
    <property type="match status" value="1"/>
</dbReference>
<dbReference type="EMBL" id="QRHL01000054">
    <property type="protein sequence ID" value="RHF69517.1"/>
    <property type="molecule type" value="Genomic_DNA"/>
</dbReference>
<sequence length="124" mass="14241">MNKASVRSKKKLEGVDSRLVLLVGYALAISPVDFFVNEGVRSEKKQKEYYKQGKSKCDGVVNRSKHQDGKAIDVYYVGWESGDSLTDDRWYILIESFKKAGKMLGLKLSFGYDWSWDNPHIELR</sequence>
<dbReference type="RefSeq" id="WP_118234787.1">
    <property type="nucleotide sequence ID" value="NZ_JADYUV010000053.1"/>
</dbReference>
<dbReference type="InterPro" id="IPR009045">
    <property type="entry name" value="Zn_M74/Hedgehog-like"/>
</dbReference>
<proteinExistence type="predicted"/>
<accession>A0A414PM45</accession>
<evidence type="ECO:0000313" key="1">
    <source>
        <dbReference type="EMBL" id="RHF69517.1"/>
    </source>
</evidence>
<comment type="caution">
    <text evidence="1">The sequence shown here is derived from an EMBL/GenBank/DDBJ whole genome shotgun (WGS) entry which is preliminary data.</text>
</comment>
<dbReference type="AlphaFoldDB" id="A0A414PM45"/>
<protein>
    <submittedName>
        <fullName evidence="1">M15 family peptidase</fullName>
    </submittedName>
</protein>
<dbReference type="Proteomes" id="UP000284676">
    <property type="component" value="Unassembled WGS sequence"/>
</dbReference>
<reference evidence="1 2" key="1">
    <citation type="submission" date="2018-08" db="EMBL/GenBank/DDBJ databases">
        <title>A genome reference for cultivated species of the human gut microbiota.</title>
        <authorList>
            <person name="Zou Y."/>
            <person name="Xue W."/>
            <person name="Luo G."/>
        </authorList>
    </citation>
    <scope>NUCLEOTIDE SEQUENCE [LARGE SCALE GENOMIC DNA]</scope>
    <source>
        <strain evidence="1 2">AM25-1</strain>
    </source>
</reference>
<organism evidence="1 2">
    <name type="scientific">Fusobacterium mortiferum</name>
    <dbReference type="NCBI Taxonomy" id="850"/>
    <lineage>
        <taxon>Bacteria</taxon>
        <taxon>Fusobacteriati</taxon>
        <taxon>Fusobacteriota</taxon>
        <taxon>Fusobacteriia</taxon>
        <taxon>Fusobacteriales</taxon>
        <taxon>Fusobacteriaceae</taxon>
        <taxon>Fusobacterium</taxon>
    </lineage>
</organism>
<evidence type="ECO:0000313" key="2">
    <source>
        <dbReference type="Proteomes" id="UP000284676"/>
    </source>
</evidence>
<dbReference type="SUPFAM" id="SSF55166">
    <property type="entry name" value="Hedgehog/DD-peptidase"/>
    <property type="match status" value="1"/>
</dbReference>